<reference evidence="5" key="1">
    <citation type="journal article" date="2021" name="Genome Biol. Evol.">
        <title>A High-Quality Reference Genome for a Parasitic Bivalve with Doubly Uniparental Inheritance (Bivalvia: Unionida).</title>
        <authorList>
            <person name="Smith C.H."/>
        </authorList>
    </citation>
    <scope>NUCLEOTIDE SEQUENCE</scope>
    <source>
        <strain evidence="5">CHS0354</strain>
    </source>
</reference>
<proteinExistence type="inferred from homology"/>
<protein>
    <recommendedName>
        <fullName evidence="7">Cytochrome P450</fullName>
    </recommendedName>
</protein>
<evidence type="ECO:0000256" key="2">
    <source>
        <dbReference type="PIRSR" id="PIRSR602401-1"/>
    </source>
</evidence>
<dbReference type="PANTHER" id="PTHR24291:SF201">
    <property type="entry name" value="CYTOCHROME P450, FAMILY 4, SUBFAMILY B, POLYPEPTIDE 7"/>
    <property type="match status" value="1"/>
</dbReference>
<dbReference type="Gene3D" id="1.10.630.10">
    <property type="entry name" value="Cytochrome P450"/>
    <property type="match status" value="1"/>
</dbReference>
<evidence type="ECO:0008006" key="7">
    <source>
        <dbReference type="Google" id="ProtNLM"/>
    </source>
</evidence>
<dbReference type="CDD" id="cd20659">
    <property type="entry name" value="CYP4B_4F-like"/>
    <property type="match status" value="1"/>
</dbReference>
<evidence type="ECO:0000256" key="4">
    <source>
        <dbReference type="SAM" id="Phobius"/>
    </source>
</evidence>
<dbReference type="PRINTS" id="PR00385">
    <property type="entry name" value="P450"/>
</dbReference>
<sequence length="535" mass="62139">MCNKIFCWFKFYRTFPTPNSREELFFLIPLDIMVEVVSLATALLYGIVVVLLWKFIRVLIEYKHVLDVTRHIPKLKYHHPVWGDFFMMKEISDYHNWLMEDVQRTGAKWHVLWVLFLYPVYSVEHPDTIKAILKSSTSKTKGVGGVYTVLEPWLGNGLITIMGGPKWERNRRLLTPAFHFDILRPYVTEYNQVADILLTKFASACKMGQSIEICNHVTLATLDTLLRCALSYEGNVQDKGDDHPYVAAVNTLSVLVIKRLMNPFLYPDIVYYRTKNGKKFLEVCDYVHEFAMKIIESRRQALAKNPDQVKKRRLDFLDILLTACDENGQGLTNEEIRQEVDTFMFAGHDTTSSAVYWGIYALGKYTEVQEKVYEEITAIMGEKTSLNWEDLQQLRYLNLVIKENMRMFSTVPGVSRQLDVPTVVEGVELPAGSRVDINIDTVNHRSDIWQDPMEYRPERFEEANIEDPYSYIPFSIGSRNCIGKNFALNEQRVILARIVQRFRIKVDPSHEVERCPDLIMKAKTGIKVFLEERTK</sequence>
<keyword evidence="6" id="KW-1185">Reference proteome</keyword>
<dbReference type="PRINTS" id="PR00463">
    <property type="entry name" value="EP450I"/>
</dbReference>
<evidence type="ECO:0000313" key="5">
    <source>
        <dbReference type="EMBL" id="KAK3607398.1"/>
    </source>
</evidence>
<comment type="similarity">
    <text evidence="1 3">Belongs to the cytochrome P450 family.</text>
</comment>
<feature type="binding site" description="axial binding residue" evidence="2">
    <location>
        <position position="481"/>
    </location>
    <ligand>
        <name>heme</name>
        <dbReference type="ChEBI" id="CHEBI:30413"/>
    </ligand>
    <ligandPart>
        <name>Fe</name>
        <dbReference type="ChEBI" id="CHEBI:18248"/>
    </ligandPart>
</feature>
<dbReference type="InterPro" id="IPR036396">
    <property type="entry name" value="Cyt_P450_sf"/>
</dbReference>
<feature type="transmembrane region" description="Helical" evidence="4">
    <location>
        <begin position="24"/>
        <end position="53"/>
    </location>
</feature>
<keyword evidence="4" id="KW-1133">Transmembrane helix</keyword>
<dbReference type="AlphaFoldDB" id="A0AAE0TCH1"/>
<dbReference type="GO" id="GO:0016705">
    <property type="term" value="F:oxidoreductase activity, acting on paired donors, with incorporation or reduction of molecular oxygen"/>
    <property type="evidence" value="ECO:0007669"/>
    <property type="project" value="InterPro"/>
</dbReference>
<gene>
    <name evidence="5" type="ORF">CHS0354_022562</name>
</gene>
<evidence type="ECO:0000256" key="1">
    <source>
        <dbReference type="ARBA" id="ARBA00010617"/>
    </source>
</evidence>
<keyword evidence="4" id="KW-0472">Membrane</keyword>
<name>A0AAE0TCH1_9BIVA</name>
<dbReference type="GO" id="GO:0020037">
    <property type="term" value="F:heme binding"/>
    <property type="evidence" value="ECO:0007669"/>
    <property type="project" value="InterPro"/>
</dbReference>
<evidence type="ECO:0000313" key="6">
    <source>
        <dbReference type="Proteomes" id="UP001195483"/>
    </source>
</evidence>
<dbReference type="Proteomes" id="UP001195483">
    <property type="component" value="Unassembled WGS sequence"/>
</dbReference>
<comment type="caution">
    <text evidence="5">The sequence shown here is derived from an EMBL/GenBank/DDBJ whole genome shotgun (WGS) entry which is preliminary data.</text>
</comment>
<dbReference type="GO" id="GO:0004497">
    <property type="term" value="F:monooxygenase activity"/>
    <property type="evidence" value="ECO:0007669"/>
    <property type="project" value="UniProtKB-KW"/>
</dbReference>
<keyword evidence="4" id="KW-0812">Transmembrane</keyword>
<organism evidence="5 6">
    <name type="scientific">Potamilus streckersoni</name>
    <dbReference type="NCBI Taxonomy" id="2493646"/>
    <lineage>
        <taxon>Eukaryota</taxon>
        <taxon>Metazoa</taxon>
        <taxon>Spiralia</taxon>
        <taxon>Lophotrochozoa</taxon>
        <taxon>Mollusca</taxon>
        <taxon>Bivalvia</taxon>
        <taxon>Autobranchia</taxon>
        <taxon>Heteroconchia</taxon>
        <taxon>Palaeoheterodonta</taxon>
        <taxon>Unionida</taxon>
        <taxon>Unionoidea</taxon>
        <taxon>Unionidae</taxon>
        <taxon>Ambleminae</taxon>
        <taxon>Lampsilini</taxon>
        <taxon>Potamilus</taxon>
    </lineage>
</organism>
<accession>A0AAE0TCH1</accession>
<comment type="cofactor">
    <cofactor evidence="2">
        <name>heme</name>
        <dbReference type="ChEBI" id="CHEBI:30413"/>
    </cofactor>
</comment>
<dbReference type="PANTHER" id="PTHR24291">
    <property type="entry name" value="CYTOCHROME P450 FAMILY 4"/>
    <property type="match status" value="1"/>
</dbReference>
<dbReference type="GO" id="GO:0005506">
    <property type="term" value="F:iron ion binding"/>
    <property type="evidence" value="ECO:0007669"/>
    <property type="project" value="InterPro"/>
</dbReference>
<evidence type="ECO:0000256" key="3">
    <source>
        <dbReference type="RuleBase" id="RU000461"/>
    </source>
</evidence>
<reference evidence="5" key="3">
    <citation type="submission" date="2023-05" db="EMBL/GenBank/DDBJ databases">
        <authorList>
            <person name="Smith C.H."/>
        </authorList>
    </citation>
    <scope>NUCLEOTIDE SEQUENCE</scope>
    <source>
        <strain evidence="5">CHS0354</strain>
        <tissue evidence="5">Mantle</tissue>
    </source>
</reference>
<dbReference type="InterPro" id="IPR050196">
    <property type="entry name" value="Cytochrome_P450_Monoox"/>
</dbReference>
<keyword evidence="2 3" id="KW-0408">Iron</keyword>
<dbReference type="InterPro" id="IPR017972">
    <property type="entry name" value="Cyt_P450_CS"/>
</dbReference>
<reference evidence="5" key="2">
    <citation type="journal article" date="2021" name="Genome Biol. Evol.">
        <title>Developing a high-quality reference genome for a parasitic bivalve with doubly uniparental inheritance (Bivalvia: Unionida).</title>
        <authorList>
            <person name="Smith C.H."/>
        </authorList>
    </citation>
    <scope>NUCLEOTIDE SEQUENCE</scope>
    <source>
        <strain evidence="5">CHS0354</strain>
        <tissue evidence="5">Mantle</tissue>
    </source>
</reference>
<dbReference type="InterPro" id="IPR001128">
    <property type="entry name" value="Cyt_P450"/>
</dbReference>
<dbReference type="Pfam" id="PF00067">
    <property type="entry name" value="p450"/>
    <property type="match status" value="1"/>
</dbReference>
<keyword evidence="3" id="KW-0503">Monooxygenase</keyword>
<keyword evidence="2 3" id="KW-0349">Heme</keyword>
<dbReference type="PROSITE" id="PS00086">
    <property type="entry name" value="CYTOCHROME_P450"/>
    <property type="match status" value="1"/>
</dbReference>
<dbReference type="SUPFAM" id="SSF48264">
    <property type="entry name" value="Cytochrome P450"/>
    <property type="match status" value="1"/>
</dbReference>
<keyword evidence="3" id="KW-0560">Oxidoreductase</keyword>
<dbReference type="InterPro" id="IPR002401">
    <property type="entry name" value="Cyt_P450_E_grp-I"/>
</dbReference>
<dbReference type="EMBL" id="JAEAOA010001366">
    <property type="protein sequence ID" value="KAK3607398.1"/>
    <property type="molecule type" value="Genomic_DNA"/>
</dbReference>
<keyword evidence="2 3" id="KW-0479">Metal-binding</keyword>